<name>A0A542ZM37_9MICO</name>
<evidence type="ECO:0000313" key="2">
    <source>
        <dbReference type="EMBL" id="TQL61426.1"/>
    </source>
</evidence>
<protein>
    <recommendedName>
        <fullName evidence="4">Lipoprotein</fullName>
    </recommendedName>
</protein>
<dbReference type="EMBL" id="VFOQ01000001">
    <property type="protein sequence ID" value="TQL61426.1"/>
    <property type="molecule type" value="Genomic_DNA"/>
</dbReference>
<sequence length="154" mass="15866">MSIRAHRRAAPVLVAAALVLAAAGCAVRHPTVDELRTAPGTTLVYPGATLYVRADTPGEFGVDGGNPAALKVLACAGAPASQVIAWFDQALTARGWTRLPGHMILSDEATDGVDWSLGARRFNLTLLNAAYTDRLAAGTGHPTGCAGGYQSVAQ</sequence>
<dbReference type="RefSeq" id="WP_141789211.1">
    <property type="nucleotide sequence ID" value="NZ_BAAAKX010000001.1"/>
</dbReference>
<comment type="caution">
    <text evidence="2">The sequence shown here is derived from an EMBL/GenBank/DDBJ whole genome shotgun (WGS) entry which is preliminary data.</text>
</comment>
<feature type="chain" id="PRO_5021933079" description="Lipoprotein" evidence="1">
    <location>
        <begin position="29"/>
        <end position="154"/>
    </location>
</feature>
<dbReference type="AlphaFoldDB" id="A0A542ZM37"/>
<keyword evidence="1" id="KW-0732">Signal</keyword>
<dbReference type="PROSITE" id="PS51257">
    <property type="entry name" value="PROKAR_LIPOPROTEIN"/>
    <property type="match status" value="1"/>
</dbReference>
<accession>A0A542ZM37</accession>
<evidence type="ECO:0000313" key="3">
    <source>
        <dbReference type="Proteomes" id="UP000319514"/>
    </source>
</evidence>
<evidence type="ECO:0008006" key="4">
    <source>
        <dbReference type="Google" id="ProtNLM"/>
    </source>
</evidence>
<organism evidence="2 3">
    <name type="scientific">Oryzihumus leptocrescens</name>
    <dbReference type="NCBI Taxonomy" id="297536"/>
    <lineage>
        <taxon>Bacteria</taxon>
        <taxon>Bacillati</taxon>
        <taxon>Actinomycetota</taxon>
        <taxon>Actinomycetes</taxon>
        <taxon>Micrococcales</taxon>
        <taxon>Intrasporangiaceae</taxon>
        <taxon>Oryzihumus</taxon>
    </lineage>
</organism>
<gene>
    <name evidence="2" type="ORF">FB474_2836</name>
</gene>
<proteinExistence type="predicted"/>
<reference evidence="2 3" key="1">
    <citation type="submission" date="2019-06" db="EMBL/GenBank/DDBJ databases">
        <title>Sequencing the genomes of 1000 actinobacteria strains.</title>
        <authorList>
            <person name="Klenk H.-P."/>
        </authorList>
    </citation>
    <scope>NUCLEOTIDE SEQUENCE [LARGE SCALE GENOMIC DNA]</scope>
    <source>
        <strain evidence="2 3">DSM 18082</strain>
    </source>
</reference>
<feature type="signal peptide" evidence="1">
    <location>
        <begin position="1"/>
        <end position="28"/>
    </location>
</feature>
<keyword evidence="3" id="KW-1185">Reference proteome</keyword>
<dbReference type="Proteomes" id="UP000319514">
    <property type="component" value="Unassembled WGS sequence"/>
</dbReference>
<evidence type="ECO:0000256" key="1">
    <source>
        <dbReference type="SAM" id="SignalP"/>
    </source>
</evidence>